<dbReference type="Proteomes" id="UP000012081">
    <property type="component" value="Unassembled WGS sequence"/>
</dbReference>
<dbReference type="RefSeq" id="WP_003387431.1">
    <property type="nucleotide sequence ID" value="NZ_APBN01000002.1"/>
</dbReference>
<feature type="compositionally biased region" description="Polar residues" evidence="1">
    <location>
        <begin position="143"/>
        <end position="154"/>
    </location>
</feature>
<dbReference type="GeneID" id="89500408"/>
<protein>
    <submittedName>
        <fullName evidence="2">Uncharacterized protein</fullName>
    </submittedName>
</protein>
<proteinExistence type="predicted"/>
<reference evidence="2 3" key="1">
    <citation type="submission" date="2013-03" db="EMBL/GenBank/DDBJ databases">
        <title>Assembly of a new bacterial strain Brevibacillus borstelensis AK1.</title>
        <authorList>
            <person name="Rajan I."/>
            <person name="PoliReddy D."/>
            <person name="Sugumar T."/>
            <person name="Rathinam K."/>
            <person name="Alqarawi S."/>
            <person name="Khalil A.B."/>
            <person name="Sivakumar N."/>
        </authorList>
    </citation>
    <scope>NUCLEOTIDE SEQUENCE [LARGE SCALE GENOMIC DNA]</scope>
    <source>
        <strain evidence="2 3">AK1</strain>
    </source>
</reference>
<comment type="caution">
    <text evidence="2">The sequence shown here is derived from an EMBL/GenBank/DDBJ whole genome shotgun (WGS) entry which is preliminary data.</text>
</comment>
<organism evidence="2 3">
    <name type="scientific">Brevibacillus borstelensis AK1</name>
    <dbReference type="NCBI Taxonomy" id="1300222"/>
    <lineage>
        <taxon>Bacteria</taxon>
        <taxon>Bacillati</taxon>
        <taxon>Bacillota</taxon>
        <taxon>Bacilli</taxon>
        <taxon>Bacillales</taxon>
        <taxon>Paenibacillaceae</taxon>
        <taxon>Brevibacillus</taxon>
    </lineage>
</organism>
<feature type="region of interest" description="Disordered" evidence="1">
    <location>
        <begin position="143"/>
        <end position="172"/>
    </location>
</feature>
<sequence length="191" mass="20527">MYCAISLERTCEFGKTPKYATYASSVADAFTQAQRDAQTFTEFAVAKCITKHSITEPVSDHAVAKYAIAKRAITESIAEYAIAKYAVSGGAKTKQALSDDAIAKHAVTEHAKTKQAASDDAIAEHAVSEYAITEHAITKQTFPEKTVKPQTASSAEEKGTQTKVRGSCRPRNAPVQVQNAYGAYASLQAKM</sequence>
<gene>
    <name evidence="2" type="ORF">I532_07700</name>
</gene>
<evidence type="ECO:0000313" key="3">
    <source>
        <dbReference type="Proteomes" id="UP000012081"/>
    </source>
</evidence>
<keyword evidence="3" id="KW-1185">Reference proteome</keyword>
<evidence type="ECO:0000313" key="2">
    <source>
        <dbReference type="EMBL" id="EMT53882.1"/>
    </source>
</evidence>
<name>M8DK93_9BACL</name>
<evidence type="ECO:0000256" key="1">
    <source>
        <dbReference type="SAM" id="MobiDB-lite"/>
    </source>
</evidence>
<dbReference type="EMBL" id="APBN01000002">
    <property type="protein sequence ID" value="EMT53882.1"/>
    <property type="molecule type" value="Genomic_DNA"/>
</dbReference>
<accession>M8DK93</accession>
<dbReference type="AlphaFoldDB" id="M8DK93"/>